<evidence type="ECO:0000313" key="2">
    <source>
        <dbReference type="Proteomes" id="UP001469553"/>
    </source>
</evidence>
<dbReference type="Proteomes" id="UP001469553">
    <property type="component" value="Unassembled WGS sequence"/>
</dbReference>
<evidence type="ECO:0000313" key="1">
    <source>
        <dbReference type="EMBL" id="MEQ2311234.1"/>
    </source>
</evidence>
<dbReference type="EMBL" id="JAHRIP010076579">
    <property type="protein sequence ID" value="MEQ2311234.1"/>
    <property type="molecule type" value="Genomic_DNA"/>
</dbReference>
<reference evidence="1 2" key="1">
    <citation type="submission" date="2021-06" db="EMBL/GenBank/DDBJ databases">
        <authorList>
            <person name="Palmer J.M."/>
        </authorList>
    </citation>
    <scope>NUCLEOTIDE SEQUENCE [LARGE SCALE GENOMIC DNA]</scope>
    <source>
        <strain evidence="1 2">AS_MEX2019</strain>
        <tissue evidence="1">Muscle</tissue>
    </source>
</reference>
<accession>A0ABV0ZYA2</accession>
<protein>
    <submittedName>
        <fullName evidence="1">Uncharacterized protein</fullName>
    </submittedName>
</protein>
<comment type="caution">
    <text evidence="1">The sequence shown here is derived from an EMBL/GenBank/DDBJ whole genome shotgun (WGS) entry which is preliminary data.</text>
</comment>
<sequence length="107" mass="12155">MKPIHCRSGCMFWIVGQLEAEPLPQFQALFLASSRFSSGIAPVDRKHIFLSPLTGIPVPAYRRNPHSMMLPPWHVQSIDCRRHLKLVGPIIPHHPTHTLTHKTPPFP</sequence>
<gene>
    <name evidence="1" type="ORF">AMECASPLE_017739</name>
</gene>
<proteinExistence type="predicted"/>
<keyword evidence="2" id="KW-1185">Reference proteome</keyword>
<name>A0ABV0ZYA2_9TELE</name>
<organism evidence="1 2">
    <name type="scientific">Ameca splendens</name>
    <dbReference type="NCBI Taxonomy" id="208324"/>
    <lineage>
        <taxon>Eukaryota</taxon>
        <taxon>Metazoa</taxon>
        <taxon>Chordata</taxon>
        <taxon>Craniata</taxon>
        <taxon>Vertebrata</taxon>
        <taxon>Euteleostomi</taxon>
        <taxon>Actinopterygii</taxon>
        <taxon>Neopterygii</taxon>
        <taxon>Teleostei</taxon>
        <taxon>Neoteleostei</taxon>
        <taxon>Acanthomorphata</taxon>
        <taxon>Ovalentaria</taxon>
        <taxon>Atherinomorphae</taxon>
        <taxon>Cyprinodontiformes</taxon>
        <taxon>Goodeidae</taxon>
        <taxon>Ameca</taxon>
    </lineage>
</organism>